<feature type="transmembrane region" description="Helical" evidence="1">
    <location>
        <begin position="80"/>
        <end position="101"/>
    </location>
</feature>
<evidence type="ECO:0000256" key="1">
    <source>
        <dbReference type="SAM" id="Phobius"/>
    </source>
</evidence>
<organism evidence="2 3">
    <name type="scientific">Giardia intestinalis (strain P15)</name>
    <name type="common">Giardia lamblia</name>
    <dbReference type="NCBI Taxonomy" id="658858"/>
    <lineage>
        <taxon>Eukaryota</taxon>
        <taxon>Metamonada</taxon>
        <taxon>Diplomonadida</taxon>
        <taxon>Hexamitidae</taxon>
        <taxon>Giardiinae</taxon>
        <taxon>Giardia</taxon>
    </lineage>
</organism>
<dbReference type="Proteomes" id="UP000008974">
    <property type="component" value="Unassembled WGS sequence"/>
</dbReference>
<protein>
    <submittedName>
        <fullName evidence="2">Uncharacterized protein</fullName>
    </submittedName>
</protein>
<evidence type="ECO:0000313" key="3">
    <source>
        <dbReference type="Proteomes" id="UP000008974"/>
    </source>
</evidence>
<dbReference type="VEuPathDB" id="GiardiaDB:GLP15_374"/>
<dbReference type="AlphaFoldDB" id="E1EXR4"/>
<dbReference type="OrthoDB" id="10251039at2759"/>
<dbReference type="EMBL" id="ACVC01000053">
    <property type="protein sequence ID" value="EFO64985.1"/>
    <property type="molecule type" value="Genomic_DNA"/>
</dbReference>
<accession>E1EXR4</accession>
<sequence>MSLNQDRTRKMRQREAENKVAVLMSSIDQVKYMKIDVETVAQLSLILAVFLGITCITTGAEKASWLTLLLVIIYHNHRPLDMPSALVVIGPLCVIFSSLNWSMFKR</sequence>
<reference evidence="2 3" key="1">
    <citation type="journal article" date="2010" name="BMC Genomics">
        <title>Genome analysis and comparative genomics of a Giardia intestinalis assemblage E isolate.</title>
        <authorList>
            <person name="Jerlstrom-Hultqvist J."/>
            <person name="Franzen O."/>
            <person name="Ankarklev J."/>
            <person name="Xu F."/>
            <person name="Nohynkova E."/>
            <person name="Andersson J.O."/>
            <person name="Svard S.G."/>
            <person name="Andersson B."/>
        </authorList>
    </citation>
    <scope>NUCLEOTIDE SEQUENCE [LARGE SCALE GENOMIC DNA]</scope>
    <source>
        <strain evidence="2 3">P15</strain>
    </source>
</reference>
<comment type="caution">
    <text evidence="2">The sequence shown here is derived from an EMBL/GenBank/DDBJ whole genome shotgun (WGS) entry which is preliminary data.</text>
</comment>
<feature type="transmembrane region" description="Helical" evidence="1">
    <location>
        <begin position="40"/>
        <end position="60"/>
    </location>
</feature>
<proteinExistence type="predicted"/>
<evidence type="ECO:0000313" key="2">
    <source>
        <dbReference type="EMBL" id="EFO64985.1"/>
    </source>
</evidence>
<keyword evidence="1" id="KW-0812">Transmembrane</keyword>
<keyword evidence="1" id="KW-1133">Transmembrane helix</keyword>
<gene>
    <name evidence="2" type="ORF">GLP15_374</name>
</gene>
<dbReference type="OMA" id="LVIIYHN"/>
<name>E1EXR4_GIAIA</name>
<keyword evidence="1" id="KW-0472">Membrane</keyword>